<dbReference type="PANTHER" id="PTHR33053:SF9">
    <property type="entry name" value="AGAP000105-PA"/>
    <property type="match status" value="1"/>
</dbReference>
<feature type="compositionally biased region" description="Basic and acidic residues" evidence="1">
    <location>
        <begin position="154"/>
        <end position="170"/>
    </location>
</feature>
<sequence>HVRFIKRKKQTRTDNFYQCTNMCSTIIITQNKIIKLNFKQSKIIKLNFKQNKNIQSNFKQNKILNQVIRIRNLLKMRKHRAILKHRLENTISTININNLINNRAAMNDHEVRFNNENVGYHHMHQHNQDDQENDGHQYNQDDRNNQENDPNQHNQDDQDSHDGDTDHDDHSDEEYGNEHIDQGSSSETDNEDLNVNNPDQNREQAPEIELLRKWAVQCKIPHVHLTSLLIIMRQRLLPELPHSSKTFLGTTRATYHIVDMQDADRKTIGKFTYLGVEQGLKKYINTAAHETGTVELQFNCDGLPLSHSSCKTAWPILCKVHNHLAFYEPFVVAIYVGRSKPFDLQSYLRQFIEEMNKLLDNGFILTENHYEIKIHSFICDTPARALLKEIAGHTGFYSCERCDTSGTRVDNTTVFPDIGNPRTNELFRKHDDVNHHIRPSPLLMIRPTIDMVQLFVLDFMHSGFLGVMSKLLEYWFSDQSKVSRRLQLIQKQIHFEFSRKIRTLLQFSRYKATELKFFVFYVEPIILKNMISDDQYKHFSLFHFASKLLWCRKTALVRANINKASNLLQTFFNNCKECYTDKSTVMNMHNMYYVAEDVINLRCSLSEMTAFPFENALGKIKRMLRSPTHTVTQLCRRIHEHGMLNDQAKLIHEIEIIKENNYEIKKLKYRGSLLTSKAPDNMALLENTHIFEIEKIYHQDGNILIEGLRWPIKNHVYEYPEMKSGQLNLWEIQKPTLNNMITISLQDIKIKMIMLTLNFD</sequence>
<feature type="region of interest" description="Disordered" evidence="1">
    <location>
        <begin position="125"/>
        <end position="200"/>
    </location>
</feature>
<gene>
    <name evidence="2" type="ORF">HCN44_010848</name>
</gene>
<proteinExistence type="predicted"/>
<reference evidence="2 3" key="1">
    <citation type="submission" date="2020-08" db="EMBL/GenBank/DDBJ databases">
        <title>Aphidius gifuensis genome sequencing and assembly.</title>
        <authorList>
            <person name="Du Z."/>
        </authorList>
    </citation>
    <scope>NUCLEOTIDE SEQUENCE [LARGE SCALE GENOMIC DNA]</scope>
    <source>
        <strain evidence="2">YNYX2018</strain>
        <tissue evidence="2">Adults</tissue>
    </source>
</reference>
<evidence type="ECO:0000313" key="3">
    <source>
        <dbReference type="Proteomes" id="UP000639338"/>
    </source>
</evidence>
<accession>A0A835CYG9</accession>
<dbReference type="Proteomes" id="UP000639338">
    <property type="component" value="Unassembled WGS sequence"/>
</dbReference>
<evidence type="ECO:0000313" key="2">
    <source>
        <dbReference type="EMBL" id="KAF7998478.1"/>
    </source>
</evidence>
<keyword evidence="3" id="KW-1185">Reference proteome</keyword>
<feature type="compositionally biased region" description="Basic and acidic residues" evidence="1">
    <location>
        <begin position="126"/>
        <end position="146"/>
    </location>
</feature>
<name>A0A835CYG9_APHGI</name>
<feature type="non-terminal residue" evidence="2">
    <location>
        <position position="1"/>
    </location>
</feature>
<dbReference type="OrthoDB" id="7700589at2759"/>
<dbReference type="PANTHER" id="PTHR33053">
    <property type="entry name" value="PROTEIN, PUTATIVE-RELATED"/>
    <property type="match status" value="1"/>
</dbReference>
<dbReference type="EMBL" id="JACMRX010000001">
    <property type="protein sequence ID" value="KAF7998478.1"/>
    <property type="molecule type" value="Genomic_DNA"/>
</dbReference>
<organism evidence="2 3">
    <name type="scientific">Aphidius gifuensis</name>
    <name type="common">Parasitoid wasp</name>
    <dbReference type="NCBI Taxonomy" id="684658"/>
    <lineage>
        <taxon>Eukaryota</taxon>
        <taxon>Metazoa</taxon>
        <taxon>Ecdysozoa</taxon>
        <taxon>Arthropoda</taxon>
        <taxon>Hexapoda</taxon>
        <taxon>Insecta</taxon>
        <taxon>Pterygota</taxon>
        <taxon>Neoptera</taxon>
        <taxon>Endopterygota</taxon>
        <taxon>Hymenoptera</taxon>
        <taxon>Apocrita</taxon>
        <taxon>Ichneumonoidea</taxon>
        <taxon>Braconidae</taxon>
        <taxon>Aphidiinae</taxon>
        <taxon>Aphidius</taxon>
    </lineage>
</organism>
<protein>
    <submittedName>
        <fullName evidence="2">Uncharacterized protein</fullName>
    </submittedName>
</protein>
<comment type="caution">
    <text evidence="2">The sequence shown here is derived from an EMBL/GenBank/DDBJ whole genome shotgun (WGS) entry which is preliminary data.</text>
</comment>
<feature type="compositionally biased region" description="Polar residues" evidence="1">
    <location>
        <begin position="182"/>
        <end position="199"/>
    </location>
</feature>
<evidence type="ECO:0000256" key="1">
    <source>
        <dbReference type="SAM" id="MobiDB-lite"/>
    </source>
</evidence>
<dbReference type="AlphaFoldDB" id="A0A835CYG9"/>
<feature type="non-terminal residue" evidence="2">
    <location>
        <position position="760"/>
    </location>
</feature>